<organism evidence="3 4">
    <name type="scientific">Mesorhabditis belari</name>
    <dbReference type="NCBI Taxonomy" id="2138241"/>
    <lineage>
        <taxon>Eukaryota</taxon>
        <taxon>Metazoa</taxon>
        <taxon>Ecdysozoa</taxon>
        <taxon>Nematoda</taxon>
        <taxon>Chromadorea</taxon>
        <taxon>Rhabditida</taxon>
        <taxon>Rhabditina</taxon>
        <taxon>Rhabditomorpha</taxon>
        <taxon>Rhabditoidea</taxon>
        <taxon>Rhabditidae</taxon>
        <taxon>Mesorhabditinae</taxon>
        <taxon>Mesorhabditis</taxon>
    </lineage>
</organism>
<dbReference type="PRINTS" id="PR00724">
    <property type="entry name" value="CRBOXYPTASEC"/>
</dbReference>
<dbReference type="AlphaFoldDB" id="A0AAF3EU46"/>
<proteinExistence type="inferred from homology"/>
<sequence>MAHLPLFLIFLGFTSAVLIPNLPNQPPVKFKQYSDYYSVGTNGNHQLHYWFLESQNNPSTDPVLLWLTGGPGCSGFSAVFGEWGPFTVNGDGASLSLNPYSWNRNASMLVFESPAGVGYSYSKDGNVRTGDDQTASENWEGLKAFFTEFSQYQKNDFYITGESYGGVYVPTLAQTILDRQSQFQINIKGFAIGNGLVSADTDTDGLVQFTHKHGLIDQLQYQKAQTQCCTNGNMDDCPFHNMNGFDFCGSFVNNAVNMAWRGGLNPYNMYGDCVNSALAQQYQIDLRRKFGPVDGVQPHQLSTPPCVNESAVTVYMNRRDVRVAFAVPGLLGAWSICSDQVSQEYRRQYDNVSSQVKNALSAGLKVMLYYGDIDMACNFMGGQKFTAGLGLTQVAAKRSYHVGGQVAGFITDWGQLKFVTVKGAGHLVPGDKPVTAAYILDAFINNKKF</sequence>
<reference evidence="4" key="1">
    <citation type="submission" date="2024-02" db="UniProtKB">
        <authorList>
            <consortium name="WormBaseParasite"/>
        </authorList>
    </citation>
    <scope>IDENTIFICATION</scope>
</reference>
<keyword evidence="2" id="KW-0121">Carboxypeptidase</keyword>
<keyword evidence="2" id="KW-0732">Signal</keyword>
<name>A0AAF3EU46_9BILA</name>
<dbReference type="Gene3D" id="3.40.50.1820">
    <property type="entry name" value="alpha/beta hydrolase"/>
    <property type="match status" value="1"/>
</dbReference>
<dbReference type="GO" id="GO:0004185">
    <property type="term" value="F:serine-type carboxypeptidase activity"/>
    <property type="evidence" value="ECO:0007669"/>
    <property type="project" value="UniProtKB-UniRule"/>
</dbReference>
<protein>
    <recommendedName>
        <fullName evidence="2">Carboxypeptidase</fullName>
        <ecNumber evidence="2">3.4.16.-</ecNumber>
    </recommendedName>
</protein>
<dbReference type="GO" id="GO:0006508">
    <property type="term" value="P:proteolysis"/>
    <property type="evidence" value="ECO:0007669"/>
    <property type="project" value="UniProtKB-KW"/>
</dbReference>
<dbReference type="InterPro" id="IPR033124">
    <property type="entry name" value="Ser_caboxypep_his_AS"/>
</dbReference>
<keyword evidence="2" id="KW-0645">Protease</keyword>
<dbReference type="InterPro" id="IPR029058">
    <property type="entry name" value="AB_hydrolase_fold"/>
</dbReference>
<dbReference type="Pfam" id="PF00450">
    <property type="entry name" value="Peptidase_S10"/>
    <property type="match status" value="1"/>
</dbReference>
<dbReference type="FunFam" id="3.40.50.12670:FF:000002">
    <property type="entry name" value="Carboxypeptidase"/>
    <property type="match status" value="1"/>
</dbReference>
<dbReference type="PANTHER" id="PTHR11802">
    <property type="entry name" value="SERINE PROTEASE FAMILY S10 SERINE CARBOXYPEPTIDASE"/>
    <property type="match status" value="1"/>
</dbReference>
<dbReference type="WBParaSite" id="MBELARI_LOCUS17684">
    <property type="protein sequence ID" value="MBELARI_LOCUS17684"/>
    <property type="gene ID" value="MBELARI_LOCUS17684"/>
</dbReference>
<evidence type="ECO:0000313" key="3">
    <source>
        <dbReference type="Proteomes" id="UP000887575"/>
    </source>
</evidence>
<dbReference type="InterPro" id="IPR001563">
    <property type="entry name" value="Peptidase_S10"/>
</dbReference>
<feature type="chain" id="PRO_5041779758" description="Carboxypeptidase" evidence="2">
    <location>
        <begin position="17"/>
        <end position="449"/>
    </location>
</feature>
<dbReference type="PROSITE" id="PS00131">
    <property type="entry name" value="CARBOXYPEPT_SER_SER"/>
    <property type="match status" value="1"/>
</dbReference>
<comment type="similarity">
    <text evidence="1 2">Belongs to the peptidase S10 family.</text>
</comment>
<accession>A0AAF3EU46</accession>
<evidence type="ECO:0000256" key="1">
    <source>
        <dbReference type="ARBA" id="ARBA00009431"/>
    </source>
</evidence>
<dbReference type="PROSITE" id="PS00560">
    <property type="entry name" value="CARBOXYPEPT_SER_HIS"/>
    <property type="match status" value="1"/>
</dbReference>
<dbReference type="PANTHER" id="PTHR11802:SF38">
    <property type="entry name" value="SERINE CARBOXYPEPTIDASE CTSA-1.2"/>
    <property type="match status" value="1"/>
</dbReference>
<dbReference type="InterPro" id="IPR018202">
    <property type="entry name" value="Ser_caboxypep_ser_AS"/>
</dbReference>
<dbReference type="Proteomes" id="UP000887575">
    <property type="component" value="Unassembled WGS sequence"/>
</dbReference>
<feature type="signal peptide" evidence="2">
    <location>
        <begin position="1"/>
        <end position="16"/>
    </location>
</feature>
<keyword evidence="2" id="KW-0378">Hydrolase</keyword>
<dbReference type="EC" id="3.4.16.-" evidence="2"/>
<evidence type="ECO:0000256" key="2">
    <source>
        <dbReference type="RuleBase" id="RU361156"/>
    </source>
</evidence>
<keyword evidence="3" id="KW-1185">Reference proteome</keyword>
<dbReference type="SUPFAM" id="SSF53474">
    <property type="entry name" value="alpha/beta-Hydrolases"/>
    <property type="match status" value="1"/>
</dbReference>
<evidence type="ECO:0000313" key="4">
    <source>
        <dbReference type="WBParaSite" id="MBELARI_LOCUS17684"/>
    </source>
</evidence>